<feature type="region of interest" description="Disordered" evidence="1">
    <location>
        <begin position="1402"/>
        <end position="1434"/>
    </location>
</feature>
<feature type="region of interest" description="Disordered" evidence="1">
    <location>
        <begin position="1465"/>
        <end position="1517"/>
    </location>
</feature>
<dbReference type="InterPro" id="IPR018490">
    <property type="entry name" value="cNMP-bd_dom_sf"/>
</dbReference>
<reference evidence="3 4" key="1">
    <citation type="submission" date="2016-10" db="EMBL/GenBank/DDBJ databases">
        <authorList>
            <person name="Cai Z."/>
        </authorList>
    </citation>
    <scope>NUCLEOTIDE SEQUENCE [LARGE SCALE GENOMIC DNA]</scope>
</reference>
<dbReference type="SMART" id="SM00100">
    <property type="entry name" value="cNMP"/>
    <property type="match status" value="3"/>
</dbReference>
<feature type="compositionally biased region" description="Low complexity" evidence="1">
    <location>
        <begin position="107"/>
        <end position="118"/>
    </location>
</feature>
<feature type="compositionally biased region" description="Low complexity" evidence="1">
    <location>
        <begin position="912"/>
        <end position="922"/>
    </location>
</feature>
<dbReference type="Proteomes" id="UP000256970">
    <property type="component" value="Unassembled WGS sequence"/>
</dbReference>
<feature type="region of interest" description="Disordered" evidence="1">
    <location>
        <begin position="616"/>
        <end position="679"/>
    </location>
</feature>
<feature type="region of interest" description="Disordered" evidence="1">
    <location>
        <begin position="825"/>
        <end position="854"/>
    </location>
</feature>
<feature type="domain" description="Cyclic nucleotide-binding" evidence="2">
    <location>
        <begin position="964"/>
        <end position="990"/>
    </location>
</feature>
<evidence type="ECO:0000256" key="1">
    <source>
        <dbReference type="SAM" id="MobiDB-lite"/>
    </source>
</evidence>
<feature type="compositionally biased region" description="Low complexity" evidence="1">
    <location>
        <begin position="799"/>
        <end position="810"/>
    </location>
</feature>
<feature type="domain" description="Cyclic nucleotide-binding" evidence="2">
    <location>
        <begin position="1068"/>
        <end position="1116"/>
    </location>
</feature>
<evidence type="ECO:0000259" key="2">
    <source>
        <dbReference type="PROSITE" id="PS50042"/>
    </source>
</evidence>
<dbReference type="PROSITE" id="PS50042">
    <property type="entry name" value="CNMP_BINDING_3"/>
    <property type="match status" value="5"/>
</dbReference>
<feature type="region of interest" description="Disordered" evidence="1">
    <location>
        <begin position="472"/>
        <end position="498"/>
    </location>
</feature>
<protein>
    <recommendedName>
        <fullName evidence="2">Cyclic nucleotide-binding domain-containing protein</fullName>
    </recommendedName>
</protein>
<feature type="compositionally biased region" description="Low complexity" evidence="1">
    <location>
        <begin position="472"/>
        <end position="492"/>
    </location>
</feature>
<organism evidence="3 4">
    <name type="scientific">Tetradesmus obliquus</name>
    <name type="common">Green alga</name>
    <name type="synonym">Acutodesmus obliquus</name>
    <dbReference type="NCBI Taxonomy" id="3088"/>
    <lineage>
        <taxon>Eukaryota</taxon>
        <taxon>Viridiplantae</taxon>
        <taxon>Chlorophyta</taxon>
        <taxon>core chlorophytes</taxon>
        <taxon>Chlorophyceae</taxon>
        <taxon>CS clade</taxon>
        <taxon>Sphaeropleales</taxon>
        <taxon>Scenedesmaceae</taxon>
        <taxon>Tetradesmus</taxon>
    </lineage>
</organism>
<feature type="domain" description="Cyclic nucleotide-binding" evidence="2">
    <location>
        <begin position="321"/>
        <end position="368"/>
    </location>
</feature>
<feature type="domain" description="Cyclic nucleotide-binding" evidence="2">
    <location>
        <begin position="203"/>
        <end position="270"/>
    </location>
</feature>
<name>A0A383W7Z7_TETOB</name>
<dbReference type="CDD" id="cd00038">
    <property type="entry name" value="CAP_ED"/>
    <property type="match status" value="1"/>
</dbReference>
<dbReference type="InterPro" id="IPR000595">
    <property type="entry name" value="cNMP-bd_dom"/>
</dbReference>
<dbReference type="InterPro" id="IPR014710">
    <property type="entry name" value="RmlC-like_jellyroll"/>
</dbReference>
<accession>A0A383W7Z7</accession>
<feature type="compositionally biased region" description="Low complexity" evidence="1">
    <location>
        <begin position="1465"/>
        <end position="1484"/>
    </location>
</feature>
<dbReference type="PANTHER" id="PTHR23011">
    <property type="entry name" value="CYCLIC NUCLEOTIDE-BINDING DOMAIN CONTAINING PROTEIN"/>
    <property type="match status" value="1"/>
</dbReference>
<dbReference type="SUPFAM" id="SSF51206">
    <property type="entry name" value="cAMP-binding domain-like"/>
    <property type="match status" value="3"/>
</dbReference>
<feature type="region of interest" description="Disordered" evidence="1">
    <location>
        <begin position="87"/>
        <end position="132"/>
    </location>
</feature>
<dbReference type="Gene3D" id="2.60.120.10">
    <property type="entry name" value="Jelly Rolls"/>
    <property type="match status" value="3"/>
</dbReference>
<dbReference type="STRING" id="3088.A0A383W7Z7"/>
<sequence length="1698" mass="169444">MELDAVLPILQKKPYDRSSQDVAELAALLSHSNSFWAGMPHDALQLLCTLVGMSQVEEGAHVYKQGQVGESMYVVLKGYCAVLKQPQLDSSSSSSNSTGTASQPGTAAANRRNSSSNGSSGGSQHVSRRTTMEQQVQQFALATAAVAAPASDSQQQLAVGNPAALAGMAASAAMSLAGNTAPAAAASRRCTAECMLNVALPAGSRRATQQQQQQQQQLLGEPVHMGWVSEGESFGEAALLNPSKPRSSSVVAGDGGVLLAVLDRAAYNRLQAQARAHQAVAAAALQALLAAAARPLLQVPPGKRSVDEVECLAELLAGLEAFRALPQPVRAKLAKSCQAVSLPAGAVVFEEDQKGDAMFVVLSGSCQVRARPLTDPSHSDTTAAAAAAAVTEGLQGLQLAAGAAGSSQQQQQQRRSTVEVAALGGSSSGGIGLRGSGARRTTWEGAAFTAQEQARLEAVKAALDANKQQAHASLAGSAASSSAKPSADGAAPHHAHHDRAVEKDGLYWTAKYMADATASATAADPHWGLEGGMTPLAAVFVAKWRQQMHKQAAEQQAQQQQEDEADKAYAAMEELLGKAAAKAWKAARDASQGTAAAGTRNSPAAAALADPASVISSTSSSRTTSNKQLEVAGAASAEPKHVDSFGRSISVSSSHNSSSGPATPTAANNNSSSSSSAAPTPRAAAATAAAAAAGLLAAAASAANPAESLKLQLAALGVQDPANVSKALLQEVAARADLDWLLGSVAATLEARGLPRRLNKKSSMKITRELNKRMLGGASWKGYGPSKPGSNSHNSQQPATDSAADSTDAAAAAAAGRRAVGFTGLADSANNINPGSRSHRGMRASLGDDAGGELGTEATGLSSYDWRSSLDGSEAASLCMSLDADCDAAGYDMFESVSVNCSRPDRQLVGASSSEAGAAARSGGSGSGGVLSPTGLRLPGMAAAAAAKAQQLSHEQYDEQYGPVIRTLAPGESFGELALLQKGVTRTATVLVTPSVTPSELEGSSGTGQLDRFEVDAAPAAATAAATAAGACGALLVRVSRSCYDATVRSLQVAALEELLSFLGGVAPLRGLSRQALTSLALYARPLRVGVGELLAVAGDKVNALLIIQEGEVKLLDTPAGSLPASHGSLTGAAAAAVGSSAAVPLLPRSRRATADETLLRLNAYAPGSSSSGSGSGAAGSGMSAAGSRALIRQLSHQQAGAQAAQQQQWQGNTRLWTADAAAAASSASGGRQGAGGAAAAAAAAAVLPAAAGGVSALGLSRVQAGSAPLAVLGPGSVLGENVLGYDAEQDPLQAIAAAKSHRARQAATAAAEALTHHATAVAASPCRLLVLSAEGLRRFGRRVRAPLAALAADRRDFLQQRRTAVHDTKSLLANMMSDMRQQLDAGAQAAAVRAAAAGAASPAAGSSSSGSGSGSSGAATAARPPRVSKGAADAHSKANALLGGFLPGSAAYGSSGSLGMLGGSNNSSSSSGSMMVSSSSGAVPTGTAAMRSGSGSGSGGRLSSSQWQQQQWQQQAVGELLHPQPALQRVTVGDVARLKQVVPGSAAPCVSELAAAVRAFPVGALSATTATATAAGAVTTAVGQERQAGLLASTAARPGQLSFSSAPVSHAAAGGSPKGLRLLLSSQQQELQLPAAEAVGSPCFAVGAGGRLAAVAGAAAVAAAAGNAAAGGMGVDYVPACGRRAPLGRELSARLSD</sequence>
<feature type="compositionally biased region" description="Low complexity" evidence="1">
    <location>
        <begin position="648"/>
        <end position="679"/>
    </location>
</feature>
<evidence type="ECO:0000313" key="3">
    <source>
        <dbReference type="EMBL" id="SZX72796.1"/>
    </source>
</evidence>
<feature type="compositionally biased region" description="Low complexity" evidence="1">
    <location>
        <begin position="1402"/>
        <end position="1423"/>
    </location>
</feature>
<evidence type="ECO:0000313" key="4">
    <source>
        <dbReference type="Proteomes" id="UP000256970"/>
    </source>
</evidence>
<dbReference type="PANTHER" id="PTHR23011:SF28">
    <property type="entry name" value="CYCLIC NUCLEOTIDE-BINDING DOMAIN CONTAINING PROTEIN"/>
    <property type="match status" value="1"/>
</dbReference>
<proteinExistence type="predicted"/>
<feature type="compositionally biased region" description="Low complexity" evidence="1">
    <location>
        <begin position="616"/>
        <end position="625"/>
    </location>
</feature>
<gene>
    <name evidence="3" type="ORF">BQ4739_LOCUS12941</name>
</gene>
<dbReference type="PROSITE" id="PS00889">
    <property type="entry name" value="CNMP_BINDING_2"/>
    <property type="match status" value="1"/>
</dbReference>
<feature type="region of interest" description="Disordered" evidence="1">
    <location>
        <begin position="777"/>
        <end position="810"/>
    </location>
</feature>
<keyword evidence="4" id="KW-1185">Reference proteome</keyword>
<feature type="compositionally biased region" description="Low complexity" evidence="1">
    <location>
        <begin position="1502"/>
        <end position="1516"/>
    </location>
</feature>
<feature type="region of interest" description="Disordered" evidence="1">
    <location>
        <begin position="912"/>
        <end position="932"/>
    </location>
</feature>
<feature type="domain" description="Cyclic nucleotide-binding" evidence="2">
    <location>
        <begin position="35"/>
        <end position="85"/>
    </location>
</feature>
<dbReference type="EMBL" id="FNXT01001162">
    <property type="protein sequence ID" value="SZX72796.1"/>
    <property type="molecule type" value="Genomic_DNA"/>
</dbReference>
<feature type="compositionally biased region" description="Polar residues" evidence="1">
    <location>
        <begin position="788"/>
        <end position="798"/>
    </location>
</feature>
<dbReference type="InterPro" id="IPR018488">
    <property type="entry name" value="cNMP-bd_CS"/>
</dbReference>